<reference evidence="1" key="1">
    <citation type="journal article" date="2020" name="Nature">
        <title>Giant virus diversity and host interactions through global metagenomics.</title>
        <authorList>
            <person name="Schulz F."/>
            <person name="Roux S."/>
            <person name="Paez-Espino D."/>
            <person name="Jungbluth S."/>
            <person name="Walsh D.A."/>
            <person name="Denef V.J."/>
            <person name="McMahon K.D."/>
            <person name="Konstantinidis K.T."/>
            <person name="Eloe-Fadrosh E.A."/>
            <person name="Kyrpides N.C."/>
            <person name="Woyke T."/>
        </authorList>
    </citation>
    <scope>NUCLEOTIDE SEQUENCE</scope>
    <source>
        <strain evidence="1">GVMAG-S-3300013286-35</strain>
    </source>
</reference>
<name>A0A6C0KYY5_9ZZZZ</name>
<dbReference type="EMBL" id="MN740993">
    <property type="protein sequence ID" value="QHU21877.1"/>
    <property type="molecule type" value="Genomic_DNA"/>
</dbReference>
<protein>
    <submittedName>
        <fullName evidence="1">Uncharacterized protein</fullName>
    </submittedName>
</protein>
<evidence type="ECO:0000313" key="1">
    <source>
        <dbReference type="EMBL" id="QHU21877.1"/>
    </source>
</evidence>
<accession>A0A6C0KYY5</accession>
<organism evidence="1">
    <name type="scientific">viral metagenome</name>
    <dbReference type="NCBI Taxonomy" id="1070528"/>
    <lineage>
        <taxon>unclassified sequences</taxon>
        <taxon>metagenomes</taxon>
        <taxon>organismal metagenomes</taxon>
    </lineage>
</organism>
<proteinExistence type="predicted"/>
<dbReference type="AlphaFoldDB" id="A0A6C0KYY5"/>
<sequence>MPSVGSFIVQPKSKKLVNTQDDANGEQGPHIIAQSDLDSWYANYSDSITKVTDSVYVVTGNFVSIVSNLNHQDYVYGRKTVADMGKTIYIGNSTNAELLVLQKIQNFGLSTNGGLCGDVGYVVVENNCSDLGSTQDRFMVRVARV</sequence>